<dbReference type="InterPro" id="IPR038607">
    <property type="entry name" value="PhoD-like_sf"/>
</dbReference>
<sequence length="815" mass="89912">MAERARPRSPMPGEENRSNPYASSSQWRHQESTRFARYAADQQGAGAPTGPPAGAPTGPPAGAREDHSADTTQDLANFINQSRVERPADRPATGGGHKPIVIAAGDTGGDGIPQDGPAVGSEEPPDGKEIVCGPLLNYRRMDDGRWHGSVLVVVNGGGREVLFQPTLILRRVGPAGQLPSTQGQADGAVNDETGGTSVESQRLYSDRRNTFWSFDIVVPIEPTEVKYEYFVPELRFSSEHKPRTNSFFVPAATESMRIMFHSCNGFSVGTDEAAWSGPCLWNDVIRKHQATPYHVMVGGGDQIYNDGIRVNGPLRPWTEIRNPQKRRDYPFPEKLRAECDDYYLKNYIRWYNMEPFSTANGQIPQLNIWDDHDIIDGFGSYTDHFMRCDVFRGIGGVAHKYYMLFQHHLPPPPSTYTSDIAALEAETQGADPNQLAEAYVAPSKSDPSYIIGAKPGPYVAERSCNIYTRLGARIALVGIDARVERTRHQINYPETYNLIFERLRNELRSAAASDQPIKHLIVLLGIPIAYPRLTWLENVLRSPLIGPVKLMHKRFGFGGALFNHFDGGFDLLDDLDDHYTAKIHKAERRGLVQRLQDVSAEFSTRITILGGDVHLAALGRFYSNPKLKIPVEQDHRFMSNVVSSAIVNKPPPQAVANLLARRNKIHHMNANTDETLLDLFDKDPGDSDKTANSNHCTMPSRNFATLTENSPNNVASANGETNGETDHEVQSFLGKNGHSQMHKGEVGAGTKHKAASPNTHGRSNDGSLDIRINVEIDRSNPEGLTEAYGLTVPLLNYQKPVTPASARPPSVGQAQ</sequence>
<dbReference type="Proteomes" id="UP000029964">
    <property type="component" value="Unassembled WGS sequence"/>
</dbReference>
<dbReference type="Pfam" id="PF19050">
    <property type="entry name" value="PhoD_2"/>
    <property type="match status" value="3"/>
</dbReference>
<feature type="domain" description="PhoD-like phosphatase" evidence="2">
    <location>
        <begin position="251"/>
        <end position="408"/>
    </location>
</feature>
<accession>A0A086T2N1</accession>
<keyword evidence="4" id="KW-1185">Reference proteome</keyword>
<feature type="compositionally biased region" description="Polar residues" evidence="1">
    <location>
        <begin position="18"/>
        <end position="27"/>
    </location>
</feature>
<name>A0A086T2N1_HAPC1</name>
<feature type="compositionally biased region" description="Pro residues" evidence="1">
    <location>
        <begin position="49"/>
        <end position="59"/>
    </location>
</feature>
<dbReference type="AlphaFoldDB" id="A0A086T2N1"/>
<dbReference type="STRING" id="857340.A0A086T2N1"/>
<dbReference type="SUPFAM" id="SSF56300">
    <property type="entry name" value="Metallo-dependent phosphatases"/>
    <property type="match status" value="1"/>
</dbReference>
<dbReference type="InterPro" id="IPR029052">
    <property type="entry name" value="Metallo-depent_PP-like"/>
</dbReference>
<evidence type="ECO:0000313" key="3">
    <source>
        <dbReference type="EMBL" id="KFH43613.1"/>
    </source>
</evidence>
<feature type="region of interest" description="Disordered" evidence="1">
    <location>
        <begin position="1"/>
        <end position="127"/>
    </location>
</feature>
<proteinExistence type="predicted"/>
<protein>
    <recommendedName>
        <fullName evidence="2">PhoD-like phosphatase domain-containing protein</fullName>
    </recommendedName>
</protein>
<reference evidence="4" key="1">
    <citation type="journal article" date="2014" name="Genome Announc.">
        <title>Genome sequence and annotation of Acremonium chrysogenum, producer of the beta-lactam antibiotic cephalosporin C.</title>
        <authorList>
            <person name="Terfehr D."/>
            <person name="Dahlmann T.A."/>
            <person name="Specht T."/>
            <person name="Zadra I."/>
            <person name="Kuernsteiner H."/>
            <person name="Kueck U."/>
        </authorList>
    </citation>
    <scope>NUCLEOTIDE SEQUENCE [LARGE SCALE GENOMIC DNA]</scope>
    <source>
        <strain evidence="4">ATCC 11550 / CBS 779.69 / DSM 880 / IAM 14645 / JCM 23072 / IMI 49137</strain>
    </source>
</reference>
<feature type="domain" description="PhoD-like phosphatase" evidence="2">
    <location>
        <begin position="554"/>
        <end position="727"/>
    </location>
</feature>
<evidence type="ECO:0000256" key="1">
    <source>
        <dbReference type="SAM" id="MobiDB-lite"/>
    </source>
</evidence>
<dbReference type="GO" id="GO:0016020">
    <property type="term" value="C:membrane"/>
    <property type="evidence" value="ECO:0007669"/>
    <property type="project" value="TreeGrafter"/>
</dbReference>
<feature type="compositionally biased region" description="Polar residues" evidence="1">
    <location>
        <begin position="70"/>
        <end position="82"/>
    </location>
</feature>
<dbReference type="PANTHER" id="PTHR46689:SF3">
    <property type="entry name" value="PHOD-LIKE PHOSPHATASE DOMAIN-CONTAINING PROTEIN"/>
    <property type="match status" value="1"/>
</dbReference>
<feature type="region of interest" description="Disordered" evidence="1">
    <location>
        <begin position="175"/>
        <end position="200"/>
    </location>
</feature>
<dbReference type="HOGENOM" id="CLU_000998_3_0_1"/>
<evidence type="ECO:0000313" key="4">
    <source>
        <dbReference type="Proteomes" id="UP000029964"/>
    </source>
</evidence>
<dbReference type="PANTHER" id="PTHR46689">
    <property type="entry name" value="MEMBRANE PROTEIN, PUTATIVE-RELATED"/>
    <property type="match status" value="1"/>
</dbReference>
<feature type="domain" description="PhoD-like phosphatase" evidence="2">
    <location>
        <begin position="470"/>
        <end position="540"/>
    </location>
</feature>
<dbReference type="Gene3D" id="3.60.21.70">
    <property type="entry name" value="PhoD-like phosphatase"/>
    <property type="match status" value="1"/>
</dbReference>
<comment type="caution">
    <text evidence="3">The sequence shown here is derived from an EMBL/GenBank/DDBJ whole genome shotgun (WGS) entry which is preliminary data.</text>
</comment>
<dbReference type="OrthoDB" id="9999821at2759"/>
<dbReference type="InterPro" id="IPR043904">
    <property type="entry name" value="PhoD_2-like"/>
</dbReference>
<feature type="compositionally biased region" description="Polar residues" evidence="1">
    <location>
        <begin position="756"/>
        <end position="766"/>
    </location>
</feature>
<feature type="region of interest" description="Disordered" evidence="1">
    <location>
        <begin position="686"/>
        <end position="766"/>
    </location>
</feature>
<gene>
    <name evidence="3" type="ORF">ACRE_056090</name>
</gene>
<dbReference type="EMBL" id="JPKY01000065">
    <property type="protein sequence ID" value="KFH43613.1"/>
    <property type="molecule type" value="Genomic_DNA"/>
</dbReference>
<evidence type="ECO:0000259" key="2">
    <source>
        <dbReference type="Pfam" id="PF19050"/>
    </source>
</evidence>
<feature type="compositionally biased region" description="Polar residues" evidence="1">
    <location>
        <begin position="690"/>
        <end position="722"/>
    </location>
</feature>
<dbReference type="InterPro" id="IPR018946">
    <property type="entry name" value="PhoD-like_MPP"/>
</dbReference>
<organism evidence="3 4">
    <name type="scientific">Hapsidospora chrysogenum (strain ATCC 11550 / CBS 779.69 / DSM 880 / IAM 14645 / JCM 23072 / IMI 49137)</name>
    <name type="common">Acremonium chrysogenum</name>
    <dbReference type="NCBI Taxonomy" id="857340"/>
    <lineage>
        <taxon>Eukaryota</taxon>
        <taxon>Fungi</taxon>
        <taxon>Dikarya</taxon>
        <taxon>Ascomycota</taxon>
        <taxon>Pezizomycotina</taxon>
        <taxon>Sordariomycetes</taxon>
        <taxon>Hypocreomycetidae</taxon>
        <taxon>Hypocreales</taxon>
        <taxon>Bionectriaceae</taxon>
        <taxon>Hapsidospora</taxon>
    </lineage>
</organism>
<dbReference type="CDD" id="cd07389">
    <property type="entry name" value="MPP_PhoD"/>
    <property type="match status" value="1"/>
</dbReference>